<feature type="compositionally biased region" description="Low complexity" evidence="1">
    <location>
        <begin position="14"/>
        <end position="30"/>
    </location>
</feature>
<name>A0A2P2IYK9_RHIMU</name>
<reference evidence="2" key="1">
    <citation type="submission" date="2018-02" db="EMBL/GenBank/DDBJ databases">
        <title>Rhizophora mucronata_Transcriptome.</title>
        <authorList>
            <person name="Meera S.P."/>
            <person name="Sreeshan A."/>
            <person name="Augustine A."/>
        </authorList>
    </citation>
    <scope>NUCLEOTIDE SEQUENCE</scope>
    <source>
        <tissue evidence="2">Leaf</tissue>
    </source>
</reference>
<dbReference type="EMBL" id="GGEC01005818">
    <property type="protein sequence ID" value="MBW86301.1"/>
    <property type="molecule type" value="Transcribed_RNA"/>
</dbReference>
<evidence type="ECO:0000256" key="1">
    <source>
        <dbReference type="SAM" id="MobiDB-lite"/>
    </source>
</evidence>
<accession>A0A2P2IYK9</accession>
<dbReference type="AlphaFoldDB" id="A0A2P2IYK9"/>
<proteinExistence type="predicted"/>
<feature type="region of interest" description="Disordered" evidence="1">
    <location>
        <begin position="1"/>
        <end position="50"/>
    </location>
</feature>
<organism evidence="2">
    <name type="scientific">Rhizophora mucronata</name>
    <name type="common">Asiatic mangrove</name>
    <dbReference type="NCBI Taxonomy" id="61149"/>
    <lineage>
        <taxon>Eukaryota</taxon>
        <taxon>Viridiplantae</taxon>
        <taxon>Streptophyta</taxon>
        <taxon>Embryophyta</taxon>
        <taxon>Tracheophyta</taxon>
        <taxon>Spermatophyta</taxon>
        <taxon>Magnoliopsida</taxon>
        <taxon>eudicotyledons</taxon>
        <taxon>Gunneridae</taxon>
        <taxon>Pentapetalae</taxon>
        <taxon>rosids</taxon>
        <taxon>fabids</taxon>
        <taxon>Malpighiales</taxon>
        <taxon>Rhizophoraceae</taxon>
        <taxon>Rhizophora</taxon>
    </lineage>
</organism>
<sequence length="50" mass="5797">MDGWMDDSWPLAPPFTSSSSSKTPSQTQQKDAFFTHRKSTNEKRLHIEEK</sequence>
<evidence type="ECO:0000313" key="2">
    <source>
        <dbReference type="EMBL" id="MBW86301.1"/>
    </source>
</evidence>
<protein>
    <submittedName>
        <fullName evidence="2">Uncharacterized protein</fullName>
    </submittedName>
</protein>
<feature type="compositionally biased region" description="Basic and acidic residues" evidence="1">
    <location>
        <begin position="39"/>
        <end position="50"/>
    </location>
</feature>